<evidence type="ECO:0000313" key="3">
    <source>
        <dbReference type="Proteomes" id="UP000559256"/>
    </source>
</evidence>
<comment type="caution">
    <text evidence="2">The sequence shown here is derived from an EMBL/GenBank/DDBJ whole genome shotgun (WGS) entry which is preliminary data.</text>
</comment>
<protein>
    <submittedName>
        <fullName evidence="2">Uncharacterized protein</fullName>
    </submittedName>
</protein>
<dbReference type="InterPro" id="IPR011990">
    <property type="entry name" value="TPR-like_helical_dom_sf"/>
</dbReference>
<dbReference type="EMBL" id="JAACJM010000186">
    <property type="protein sequence ID" value="KAF5339236.1"/>
    <property type="molecule type" value="Genomic_DNA"/>
</dbReference>
<dbReference type="AlphaFoldDB" id="A0A8H5FJM7"/>
<evidence type="ECO:0000313" key="2">
    <source>
        <dbReference type="EMBL" id="KAF5339236.1"/>
    </source>
</evidence>
<evidence type="ECO:0000256" key="1">
    <source>
        <dbReference type="SAM" id="Coils"/>
    </source>
</evidence>
<dbReference type="OrthoDB" id="629492at2759"/>
<accession>A0A8H5FJM7</accession>
<keyword evidence="3" id="KW-1185">Reference proteome</keyword>
<sequence length="235" mass="26524">MEYHPSRSSSRSKPMAGKIVKHASLPPSTMSQRFKAGDPLNPYDPVAFVSPVQDGSEVPQTEGWTVLDLAIMVRFMEMMNADIEDAERRGETLQERILREKREWIAANAKAAKLKDKANEVFRKGDYEEAFVMYSACADITPDEPVYKLNRAAALIARRDLEKARAILPADPVLIREAEFLSSLEAKSFEELLAWVVEQDAKRPDDLFGQDGLTELVQEKVNEIGANLDHQFAHY</sequence>
<dbReference type="Gene3D" id="1.25.40.10">
    <property type="entry name" value="Tetratricopeptide repeat domain"/>
    <property type="match status" value="1"/>
</dbReference>
<reference evidence="2 3" key="1">
    <citation type="journal article" date="2020" name="ISME J.">
        <title>Uncovering the hidden diversity of litter-decomposition mechanisms in mushroom-forming fungi.</title>
        <authorList>
            <person name="Floudas D."/>
            <person name="Bentzer J."/>
            <person name="Ahren D."/>
            <person name="Johansson T."/>
            <person name="Persson P."/>
            <person name="Tunlid A."/>
        </authorList>
    </citation>
    <scope>NUCLEOTIDE SEQUENCE [LARGE SCALE GENOMIC DNA]</scope>
    <source>
        <strain evidence="2 3">CBS 291.85</strain>
    </source>
</reference>
<keyword evidence="1" id="KW-0175">Coiled coil</keyword>
<name>A0A8H5FJM7_9AGAR</name>
<feature type="coiled-coil region" evidence="1">
    <location>
        <begin position="76"/>
        <end position="103"/>
    </location>
</feature>
<dbReference type="SUPFAM" id="SSF48452">
    <property type="entry name" value="TPR-like"/>
    <property type="match status" value="1"/>
</dbReference>
<gene>
    <name evidence="2" type="ORF">D9758_013308</name>
</gene>
<proteinExistence type="predicted"/>
<organism evidence="2 3">
    <name type="scientific">Tetrapyrgos nigripes</name>
    <dbReference type="NCBI Taxonomy" id="182062"/>
    <lineage>
        <taxon>Eukaryota</taxon>
        <taxon>Fungi</taxon>
        <taxon>Dikarya</taxon>
        <taxon>Basidiomycota</taxon>
        <taxon>Agaricomycotina</taxon>
        <taxon>Agaricomycetes</taxon>
        <taxon>Agaricomycetidae</taxon>
        <taxon>Agaricales</taxon>
        <taxon>Marasmiineae</taxon>
        <taxon>Marasmiaceae</taxon>
        <taxon>Tetrapyrgos</taxon>
    </lineage>
</organism>
<dbReference type="Proteomes" id="UP000559256">
    <property type="component" value="Unassembled WGS sequence"/>
</dbReference>